<dbReference type="Pfam" id="PF08276">
    <property type="entry name" value="PAN_2"/>
    <property type="match status" value="1"/>
</dbReference>
<comment type="catalytic activity">
    <reaction evidence="9 11">
        <text>L-threonyl-[protein] + ATP = O-phospho-L-threonyl-[protein] + ADP + H(+)</text>
        <dbReference type="Rhea" id="RHEA:46608"/>
        <dbReference type="Rhea" id="RHEA-COMP:11060"/>
        <dbReference type="Rhea" id="RHEA-COMP:11605"/>
        <dbReference type="ChEBI" id="CHEBI:15378"/>
        <dbReference type="ChEBI" id="CHEBI:30013"/>
        <dbReference type="ChEBI" id="CHEBI:30616"/>
        <dbReference type="ChEBI" id="CHEBI:61977"/>
        <dbReference type="ChEBI" id="CHEBI:456216"/>
        <dbReference type="EC" id="2.7.11.1"/>
    </reaction>
</comment>
<keyword evidence="6 11" id="KW-0067">ATP-binding</keyword>
<dbReference type="InterPro" id="IPR000742">
    <property type="entry name" value="EGF"/>
</dbReference>
<dbReference type="InParanoid" id="A0A251T4J5"/>
<dbReference type="SMART" id="SM00108">
    <property type="entry name" value="B_lectin"/>
    <property type="match status" value="1"/>
</dbReference>
<dbReference type="FunFam" id="3.30.200.20:FF:000195">
    <property type="entry name" value="G-type lectin S-receptor-like serine/threonine-protein kinase"/>
    <property type="match status" value="1"/>
</dbReference>
<feature type="domain" description="Protein kinase" evidence="14">
    <location>
        <begin position="545"/>
        <end position="830"/>
    </location>
</feature>
<dbReference type="InterPro" id="IPR000858">
    <property type="entry name" value="S_locus_glycoprot_dom"/>
</dbReference>
<dbReference type="GO" id="GO:0007165">
    <property type="term" value="P:signal transduction"/>
    <property type="evidence" value="ECO:0000318"/>
    <property type="project" value="GO_Central"/>
</dbReference>
<keyword evidence="12" id="KW-0245">EGF-like domain</keyword>
<dbReference type="AlphaFoldDB" id="A0A251T4J5"/>
<dbReference type="CDD" id="cd00028">
    <property type="entry name" value="B_lectin"/>
    <property type="match status" value="1"/>
</dbReference>
<keyword evidence="13" id="KW-1133">Transmembrane helix</keyword>
<dbReference type="InterPro" id="IPR000719">
    <property type="entry name" value="Prot_kinase_dom"/>
</dbReference>
<dbReference type="SUPFAM" id="SSF51110">
    <property type="entry name" value="alpha-D-mannose-specific plant lectins"/>
    <property type="match status" value="1"/>
</dbReference>
<keyword evidence="3" id="KW-0732">Signal</keyword>
<evidence type="ECO:0000256" key="8">
    <source>
        <dbReference type="ARBA" id="ARBA00023180"/>
    </source>
</evidence>
<dbReference type="GO" id="GO:0006955">
    <property type="term" value="P:immune response"/>
    <property type="evidence" value="ECO:0000318"/>
    <property type="project" value="GO_Central"/>
</dbReference>
<evidence type="ECO:0000313" key="18">
    <source>
        <dbReference type="EMBL" id="KAF5798942.1"/>
    </source>
</evidence>
<dbReference type="FunFam" id="2.90.10.10:FF:000001">
    <property type="entry name" value="G-type lectin S-receptor-like serine/threonine-protein kinase"/>
    <property type="match status" value="1"/>
</dbReference>
<evidence type="ECO:0000259" key="16">
    <source>
        <dbReference type="PROSITE" id="PS50927"/>
    </source>
</evidence>
<feature type="domain" description="Apple" evidence="17">
    <location>
        <begin position="376"/>
        <end position="457"/>
    </location>
</feature>
<dbReference type="GO" id="GO:0004674">
    <property type="term" value="F:protein serine/threonine kinase activity"/>
    <property type="evidence" value="ECO:0000318"/>
    <property type="project" value="GO_Central"/>
</dbReference>
<dbReference type="EC" id="2.7.11.1" evidence="11"/>
<dbReference type="Pfam" id="PF01453">
    <property type="entry name" value="B_lectin"/>
    <property type="match status" value="1"/>
</dbReference>
<dbReference type="PIRSF" id="PIRSF000641">
    <property type="entry name" value="SRK"/>
    <property type="match status" value="1"/>
</dbReference>
<comment type="caution">
    <text evidence="12">Lacks conserved residue(s) required for the propagation of feature annotation.</text>
</comment>
<reference evidence="18 20" key="1">
    <citation type="journal article" date="2017" name="Nature">
        <title>The sunflower genome provides insights into oil metabolism, flowering and Asterid evolution.</title>
        <authorList>
            <person name="Badouin H."/>
            <person name="Gouzy J."/>
            <person name="Grassa C.J."/>
            <person name="Murat F."/>
            <person name="Staton S.E."/>
            <person name="Cottret L."/>
            <person name="Lelandais-Briere C."/>
            <person name="Owens G.L."/>
            <person name="Carrere S."/>
            <person name="Mayjonade B."/>
            <person name="Legrand L."/>
            <person name="Gill N."/>
            <person name="Kane N.C."/>
            <person name="Bowers J.E."/>
            <person name="Hubner S."/>
            <person name="Bellec A."/>
            <person name="Berard A."/>
            <person name="Berges H."/>
            <person name="Blanchet N."/>
            <person name="Boniface M.C."/>
            <person name="Brunel D."/>
            <person name="Catrice O."/>
            <person name="Chaidir N."/>
            <person name="Claudel C."/>
            <person name="Donnadieu C."/>
            <person name="Faraut T."/>
            <person name="Fievet G."/>
            <person name="Helmstetter N."/>
            <person name="King M."/>
            <person name="Knapp S.J."/>
            <person name="Lai Z."/>
            <person name="Le Paslier M.C."/>
            <person name="Lippi Y."/>
            <person name="Lorenzon L."/>
            <person name="Mandel J.R."/>
            <person name="Marage G."/>
            <person name="Marchand G."/>
            <person name="Marquand E."/>
            <person name="Bret-Mestries E."/>
            <person name="Morien E."/>
            <person name="Nambeesan S."/>
            <person name="Nguyen T."/>
            <person name="Pegot-Espagnet P."/>
            <person name="Pouilly N."/>
            <person name="Raftis F."/>
            <person name="Sallet E."/>
            <person name="Schiex T."/>
            <person name="Thomas J."/>
            <person name="Vandecasteele C."/>
            <person name="Vares D."/>
            <person name="Vear F."/>
            <person name="Vautrin S."/>
            <person name="Crespi M."/>
            <person name="Mangin B."/>
            <person name="Burke J.M."/>
            <person name="Salse J."/>
            <person name="Munos S."/>
            <person name="Vincourt P."/>
            <person name="Rieseberg L.H."/>
            <person name="Langlade N.B."/>
        </authorList>
    </citation>
    <scope>NUCLEOTIDE SEQUENCE [LARGE SCALE GENOMIC DNA]</scope>
    <source>
        <strain evidence="20">cv. SF193</strain>
        <tissue evidence="18">Leaves</tissue>
    </source>
</reference>
<dbReference type="GO" id="GO:0048544">
    <property type="term" value="P:recognition of pollen"/>
    <property type="evidence" value="ECO:0007669"/>
    <property type="project" value="InterPro"/>
</dbReference>
<dbReference type="Gene3D" id="2.90.10.10">
    <property type="entry name" value="Bulb-type lectin domain"/>
    <property type="match status" value="1"/>
</dbReference>
<dbReference type="Gene3D" id="3.30.200.20">
    <property type="entry name" value="Phosphorylase Kinase, domain 1"/>
    <property type="match status" value="1"/>
</dbReference>
<dbReference type="Pfam" id="PF00954">
    <property type="entry name" value="S_locus_glycop"/>
    <property type="match status" value="1"/>
</dbReference>
<dbReference type="EMBL" id="CM007901">
    <property type="protein sequence ID" value="OTG05824.1"/>
    <property type="molecule type" value="Genomic_DNA"/>
</dbReference>
<dbReference type="InterPro" id="IPR011009">
    <property type="entry name" value="Kinase-like_dom_sf"/>
</dbReference>
<dbReference type="PROSITE" id="PS50011">
    <property type="entry name" value="PROTEIN_KINASE_DOM"/>
    <property type="match status" value="1"/>
</dbReference>
<dbReference type="PANTHER" id="PTHR32444:SF232">
    <property type="entry name" value="S-LOCUS GLYCOPROTEIN"/>
    <property type="match status" value="1"/>
</dbReference>
<dbReference type="SMART" id="SM00220">
    <property type="entry name" value="S_TKc"/>
    <property type="match status" value="1"/>
</dbReference>
<evidence type="ECO:0000259" key="17">
    <source>
        <dbReference type="PROSITE" id="PS50948"/>
    </source>
</evidence>
<dbReference type="PROSITE" id="PS50026">
    <property type="entry name" value="EGF_3"/>
    <property type="match status" value="1"/>
</dbReference>
<dbReference type="InterPro" id="IPR003609">
    <property type="entry name" value="Pan_app"/>
</dbReference>
<name>A0A251T4J5_HELAN</name>
<evidence type="ECO:0000256" key="3">
    <source>
        <dbReference type="ARBA" id="ARBA00022729"/>
    </source>
</evidence>
<dbReference type="CDD" id="cd14066">
    <property type="entry name" value="STKc_IRAK"/>
    <property type="match status" value="1"/>
</dbReference>
<dbReference type="InterPro" id="IPR036426">
    <property type="entry name" value="Bulb-type_lectin_dom_sf"/>
</dbReference>
<keyword evidence="2 11" id="KW-0808">Transferase</keyword>
<feature type="domain" description="EGF-like" evidence="15">
    <location>
        <begin position="321"/>
        <end position="357"/>
    </location>
</feature>
<evidence type="ECO:0000256" key="2">
    <source>
        <dbReference type="ARBA" id="ARBA00022679"/>
    </source>
</evidence>
<proteinExistence type="inferred from homology"/>
<dbReference type="SMART" id="SM00473">
    <property type="entry name" value="PAN_AP"/>
    <property type="match status" value="1"/>
</dbReference>
<dbReference type="CDD" id="cd01098">
    <property type="entry name" value="PAN_AP_plant"/>
    <property type="match status" value="1"/>
</dbReference>
<dbReference type="PANTHER" id="PTHR32444">
    <property type="entry name" value="BULB-TYPE LECTIN DOMAIN-CONTAINING PROTEIN"/>
    <property type="match status" value="1"/>
</dbReference>
<evidence type="ECO:0000256" key="10">
    <source>
        <dbReference type="ARBA" id="ARBA00048679"/>
    </source>
</evidence>
<keyword evidence="4 11" id="KW-0547">Nucleotide-binding</keyword>
<evidence type="ECO:0000259" key="15">
    <source>
        <dbReference type="PROSITE" id="PS50026"/>
    </source>
</evidence>
<keyword evidence="13" id="KW-0472">Membrane</keyword>
<reference evidence="18" key="3">
    <citation type="submission" date="2020-06" db="EMBL/GenBank/DDBJ databases">
        <title>Helianthus annuus Genome sequencing and assembly Release 2.</title>
        <authorList>
            <person name="Gouzy J."/>
            <person name="Langlade N."/>
            <person name="Munos S."/>
        </authorList>
    </citation>
    <scope>NUCLEOTIDE SEQUENCE</scope>
    <source>
        <tissue evidence="18">Leaves</tissue>
    </source>
</reference>
<evidence type="ECO:0000256" key="11">
    <source>
        <dbReference type="PIRNR" id="PIRNR000641"/>
    </source>
</evidence>
<dbReference type="PROSITE" id="PS00108">
    <property type="entry name" value="PROTEIN_KINASE_ST"/>
    <property type="match status" value="1"/>
</dbReference>
<dbReference type="GO" id="GO:0005886">
    <property type="term" value="C:plasma membrane"/>
    <property type="evidence" value="ECO:0000318"/>
    <property type="project" value="GO_Central"/>
</dbReference>
<dbReference type="PROSITE" id="PS50927">
    <property type="entry name" value="BULB_LECTIN"/>
    <property type="match status" value="1"/>
</dbReference>
<keyword evidence="20" id="KW-1185">Reference proteome</keyword>
<keyword evidence="7" id="KW-1015">Disulfide bond</keyword>
<dbReference type="Gene3D" id="1.10.510.10">
    <property type="entry name" value="Transferase(Phosphotransferase) domain 1"/>
    <property type="match status" value="1"/>
</dbReference>
<dbReference type="InterPro" id="IPR001480">
    <property type="entry name" value="Bulb-type_lectin_dom"/>
</dbReference>
<evidence type="ECO:0000256" key="1">
    <source>
        <dbReference type="ARBA" id="ARBA00022527"/>
    </source>
</evidence>
<evidence type="ECO:0000313" key="19">
    <source>
        <dbReference type="EMBL" id="OTG05824.1"/>
    </source>
</evidence>
<dbReference type="Proteomes" id="UP000215914">
    <property type="component" value="Chromosome 12"/>
</dbReference>
<dbReference type="Gene3D" id="3.50.4.10">
    <property type="entry name" value="Hepatocyte Growth Factor"/>
    <property type="match status" value="1"/>
</dbReference>
<evidence type="ECO:0000256" key="5">
    <source>
        <dbReference type="ARBA" id="ARBA00022777"/>
    </source>
</evidence>
<feature type="transmembrane region" description="Helical" evidence="13">
    <location>
        <begin position="475"/>
        <end position="497"/>
    </location>
</feature>
<dbReference type="Gramene" id="mRNA:HanXRQr2_Chr07g0298881">
    <property type="protein sequence ID" value="mRNA:HanXRQr2_Chr07g0298881"/>
    <property type="gene ID" value="HanXRQr2_Chr07g0298881"/>
</dbReference>
<keyword evidence="8" id="KW-0325">Glycoprotein</keyword>
<dbReference type="InterPro" id="IPR001245">
    <property type="entry name" value="Ser-Thr/Tyr_kinase_cat_dom"/>
</dbReference>
<dbReference type="FunFam" id="1.10.510.10:FF:000060">
    <property type="entry name" value="G-type lectin S-receptor-like serine/threonine-protein kinase"/>
    <property type="match status" value="1"/>
</dbReference>
<evidence type="ECO:0000256" key="12">
    <source>
        <dbReference type="PROSITE-ProRule" id="PRU00076"/>
    </source>
</evidence>
<dbReference type="InterPro" id="IPR024171">
    <property type="entry name" value="SRK-like_kinase"/>
</dbReference>
<evidence type="ECO:0000256" key="9">
    <source>
        <dbReference type="ARBA" id="ARBA00047899"/>
    </source>
</evidence>
<evidence type="ECO:0000256" key="6">
    <source>
        <dbReference type="ARBA" id="ARBA00022840"/>
    </source>
</evidence>
<comment type="catalytic activity">
    <reaction evidence="10 11">
        <text>L-seryl-[protein] + ATP = O-phospho-L-seryl-[protein] + ADP + H(+)</text>
        <dbReference type="Rhea" id="RHEA:17989"/>
        <dbReference type="Rhea" id="RHEA-COMP:9863"/>
        <dbReference type="Rhea" id="RHEA-COMP:11604"/>
        <dbReference type="ChEBI" id="CHEBI:15378"/>
        <dbReference type="ChEBI" id="CHEBI:29999"/>
        <dbReference type="ChEBI" id="CHEBI:30616"/>
        <dbReference type="ChEBI" id="CHEBI:83421"/>
        <dbReference type="ChEBI" id="CHEBI:456216"/>
        <dbReference type="EC" id="2.7.11.1"/>
    </reaction>
</comment>
<dbReference type="OMA" id="SATIDNC"/>
<keyword evidence="13" id="KW-0812">Transmembrane</keyword>
<organism evidence="19 20">
    <name type="scientific">Helianthus annuus</name>
    <name type="common">Common sunflower</name>
    <dbReference type="NCBI Taxonomy" id="4232"/>
    <lineage>
        <taxon>Eukaryota</taxon>
        <taxon>Viridiplantae</taxon>
        <taxon>Streptophyta</taxon>
        <taxon>Embryophyta</taxon>
        <taxon>Tracheophyta</taxon>
        <taxon>Spermatophyta</taxon>
        <taxon>Magnoliopsida</taxon>
        <taxon>eudicotyledons</taxon>
        <taxon>Gunneridae</taxon>
        <taxon>Pentapetalae</taxon>
        <taxon>asterids</taxon>
        <taxon>campanulids</taxon>
        <taxon>Asterales</taxon>
        <taxon>Asteraceae</taxon>
        <taxon>Asteroideae</taxon>
        <taxon>Heliantheae alliance</taxon>
        <taxon>Heliantheae</taxon>
        <taxon>Helianthus</taxon>
    </lineage>
</organism>
<evidence type="ECO:0000313" key="20">
    <source>
        <dbReference type="Proteomes" id="UP000215914"/>
    </source>
</evidence>
<dbReference type="EMBL" id="MNCJ02000322">
    <property type="protein sequence ID" value="KAF5798942.1"/>
    <property type="molecule type" value="Genomic_DNA"/>
</dbReference>
<protein>
    <recommendedName>
        <fullName evidence="11">Receptor-like serine/threonine-protein kinase</fullName>
        <ecNumber evidence="11">2.7.11.1</ecNumber>
    </recommendedName>
</protein>
<dbReference type="SUPFAM" id="SSF56112">
    <property type="entry name" value="Protein kinase-like (PK-like)"/>
    <property type="match status" value="1"/>
</dbReference>
<dbReference type="InterPro" id="IPR008271">
    <property type="entry name" value="Ser/Thr_kinase_AS"/>
</dbReference>
<feature type="transmembrane region" description="Helical" evidence="13">
    <location>
        <begin position="52"/>
        <end position="72"/>
    </location>
</feature>
<evidence type="ECO:0000256" key="13">
    <source>
        <dbReference type="SAM" id="Phobius"/>
    </source>
</evidence>
<comment type="similarity">
    <text evidence="11">Belongs to the protein kinase superfamily. Ser/Thr protein kinase family.</text>
</comment>
<evidence type="ECO:0000256" key="4">
    <source>
        <dbReference type="ARBA" id="ARBA00022741"/>
    </source>
</evidence>
<sequence length="862" mass="96624">MMTWSHCIKSGGGENINYVYLDHLLLQSASFLRYLNGLDPHNPEEQAQMKKLYLLFLYFGVLTSILIISAAVDTITVNQIIKDGETIVSSGENFELGFFSLGTSKNRYVGIWYNKMSTCTVVWVANKETPLANTSGELRVNQGGLQLFNGNNTVIWSTNSSGSVSLVAQLLDTGNLVLRDQGNSIWESFDHPGDTLLPGMRIGIDLVTGKDRHLTSWKSEDDPSAGQFVLQVAPNGYPQLFQTQLNSTSRFGPWNGVTFNRMPDFGENSVEFVFNETGRYCEYKLVNNSILFRMQLKPDGTTVNWNWINRTQSWGVFSSATIDNCAAYSICGPNGECNINNAPACNCLEGFEPRRPDQWSITDWSSGCQRIEPLACGHGNSFLNISGVQFPDTNHSWYNQSMTLAECEAACKRNCSCMAYANSDIRNGGSGCLLWFDDLMDIRADGAAQALYIRMHASELTTRVHDTNNKKKQRIILVVSTSLCLILVCLILALCFARRKKKRSHKTVLGPVPEHDENYTGETRKEDTGLSSYSLPIIAKSTNNFSPDNKLGEGGFGPVYMGVLEDGQEIAVKQLSETSTQGLDEFKNEVKFIARLQHRNLVKLLGYCIQGKERMLIYEYMANKSLDSFIFNAYQSPTLDWPHRFRIIHGIARGLLYLHHDSRLRIVHRDLKASNILLDKDWNPKISDFGLARMFSGHETEANTNRVVGTYGYIPPEYALHGHFSVKSDVYSFGVLMLEIVCGKKNRIFSQDEHHHTLIGHAWRLYKEGKSLELMCPSLGASCVESQVLRTIHIGLLCVQHHAEDRPTMSSVVLRLGNENTLPPPKQPAFFAEEEMPELRSISSGPTLDSVDEITITQLEAR</sequence>
<dbReference type="Pfam" id="PF07714">
    <property type="entry name" value="PK_Tyr_Ser-Thr"/>
    <property type="match status" value="1"/>
</dbReference>
<evidence type="ECO:0000256" key="7">
    <source>
        <dbReference type="ARBA" id="ARBA00023157"/>
    </source>
</evidence>
<reference evidence="19" key="2">
    <citation type="submission" date="2017-02" db="EMBL/GenBank/DDBJ databases">
        <title>Sunflower complete genome.</title>
        <authorList>
            <person name="Langlade N."/>
            <person name="Munos S."/>
        </authorList>
    </citation>
    <scope>NUCLEOTIDE SEQUENCE [LARGE SCALE GENOMIC DNA]</scope>
    <source>
        <tissue evidence="19">Leaves</tissue>
    </source>
</reference>
<dbReference type="GO" id="GO:0005524">
    <property type="term" value="F:ATP binding"/>
    <property type="evidence" value="ECO:0007669"/>
    <property type="project" value="UniProtKB-KW"/>
</dbReference>
<evidence type="ECO:0000259" key="14">
    <source>
        <dbReference type="PROSITE" id="PS50011"/>
    </source>
</evidence>
<gene>
    <name evidence="19" type="ORF">HannXRQ_Chr12g0377911</name>
    <name evidence="18" type="ORF">HanXRQr2_Chr07g0298881</name>
</gene>
<keyword evidence="5 11" id="KW-0418">Kinase</keyword>
<feature type="domain" description="Bulb-type lectin" evidence="16">
    <location>
        <begin position="72"/>
        <end position="191"/>
    </location>
</feature>
<dbReference type="PROSITE" id="PS50948">
    <property type="entry name" value="PAN"/>
    <property type="match status" value="1"/>
</dbReference>
<keyword evidence="1 11" id="KW-0723">Serine/threonine-protein kinase</keyword>
<accession>A0A251T4J5</accession>